<feature type="compositionally biased region" description="Low complexity" evidence="1">
    <location>
        <begin position="222"/>
        <end position="231"/>
    </location>
</feature>
<dbReference type="AlphaFoldDB" id="A0A820MAX8"/>
<feature type="signal peptide" evidence="2">
    <location>
        <begin position="1"/>
        <end position="20"/>
    </location>
</feature>
<organism evidence="3 4">
    <name type="scientific">Rotaria socialis</name>
    <dbReference type="NCBI Taxonomy" id="392032"/>
    <lineage>
        <taxon>Eukaryota</taxon>
        <taxon>Metazoa</taxon>
        <taxon>Spiralia</taxon>
        <taxon>Gnathifera</taxon>
        <taxon>Rotifera</taxon>
        <taxon>Eurotatoria</taxon>
        <taxon>Bdelloidea</taxon>
        <taxon>Philodinida</taxon>
        <taxon>Philodinidae</taxon>
        <taxon>Rotaria</taxon>
    </lineage>
</organism>
<evidence type="ECO:0000313" key="4">
    <source>
        <dbReference type="Proteomes" id="UP000663862"/>
    </source>
</evidence>
<reference evidence="3" key="1">
    <citation type="submission" date="2021-02" db="EMBL/GenBank/DDBJ databases">
        <authorList>
            <person name="Nowell W R."/>
        </authorList>
    </citation>
    <scope>NUCLEOTIDE SEQUENCE</scope>
</reference>
<comment type="caution">
    <text evidence="3">The sequence shown here is derived from an EMBL/GenBank/DDBJ whole genome shotgun (WGS) entry which is preliminary data.</text>
</comment>
<keyword evidence="2" id="KW-0732">Signal</keyword>
<sequence>MANFKLIVLLLIISTTFVDGRALRKRRQLATGYYGQSQYPYSNSIYGSGISNPYLQTDPLQYFALGSQYGTNSYGTGIGQYGSTYGQYGSGYPSSSMHGYNSQIPYGSNYNSLYPNTGSSIYGQYGSNMYSGYPNTGLNNQYGYGGSGLGSQYGYGASGISGQYGYGTPGLGGQYGYGTSGLGGQYGYGTSQYGYGTQGNPWYRVGRKGAVQGRSGGPSDLNANNNAAAPNAIPPVAKPSS</sequence>
<gene>
    <name evidence="3" type="ORF">TSG867_LOCUS10930</name>
</gene>
<accession>A0A820MAX8</accession>
<evidence type="ECO:0000313" key="3">
    <source>
        <dbReference type="EMBL" id="CAF4371628.1"/>
    </source>
</evidence>
<feature type="chain" id="PRO_5032653004" evidence="2">
    <location>
        <begin position="21"/>
        <end position="241"/>
    </location>
</feature>
<dbReference type="Proteomes" id="UP000663862">
    <property type="component" value="Unassembled WGS sequence"/>
</dbReference>
<feature type="compositionally biased region" description="Pro residues" evidence="1">
    <location>
        <begin position="232"/>
        <end position="241"/>
    </location>
</feature>
<proteinExistence type="predicted"/>
<name>A0A820MAX8_9BILA</name>
<protein>
    <submittedName>
        <fullName evidence="3">Uncharacterized protein</fullName>
    </submittedName>
</protein>
<feature type="region of interest" description="Disordered" evidence="1">
    <location>
        <begin position="207"/>
        <end position="241"/>
    </location>
</feature>
<evidence type="ECO:0000256" key="1">
    <source>
        <dbReference type="SAM" id="MobiDB-lite"/>
    </source>
</evidence>
<dbReference type="EMBL" id="CAJOBQ010000514">
    <property type="protein sequence ID" value="CAF4371628.1"/>
    <property type="molecule type" value="Genomic_DNA"/>
</dbReference>
<evidence type="ECO:0000256" key="2">
    <source>
        <dbReference type="SAM" id="SignalP"/>
    </source>
</evidence>